<sequence length="224" mass="25120">MASSMMTTNKLLPHVQADRSSHSPADTQSTTDESYNPPKSQPPPTNPHSHRSSLHLHHPNIPLLVKLRHFRHLPLPLLLKRAHPRFTLPLQPFEISQGLLPLPFHRLFYLLIPSQNLTPKRLRPHIQSIRISNDIHLLFLSRCLMGPSGCVVYLEVGLVSGASCPAPDQTRSCSKKRKAEGTSSRGLDGATTPARASGYQKKIFPINIPYFQQIGCLFRADIWL</sequence>
<protein>
    <submittedName>
        <fullName evidence="2">Uncharacterized protein</fullName>
    </submittedName>
</protein>
<dbReference type="AlphaFoldDB" id="A0AAN6NLL7"/>
<accession>A0AAN6NLL7</accession>
<gene>
    <name evidence="2" type="ORF">QBC32DRAFT_354572</name>
</gene>
<dbReference type="Proteomes" id="UP001303222">
    <property type="component" value="Unassembled WGS sequence"/>
</dbReference>
<proteinExistence type="predicted"/>
<feature type="region of interest" description="Disordered" evidence="1">
    <location>
        <begin position="1"/>
        <end position="55"/>
    </location>
</feature>
<evidence type="ECO:0000256" key="1">
    <source>
        <dbReference type="SAM" id="MobiDB-lite"/>
    </source>
</evidence>
<comment type="caution">
    <text evidence="2">The sequence shown here is derived from an EMBL/GenBank/DDBJ whole genome shotgun (WGS) entry which is preliminary data.</text>
</comment>
<feature type="region of interest" description="Disordered" evidence="1">
    <location>
        <begin position="167"/>
        <end position="193"/>
    </location>
</feature>
<evidence type="ECO:0000313" key="2">
    <source>
        <dbReference type="EMBL" id="KAK3947369.1"/>
    </source>
</evidence>
<keyword evidence="3" id="KW-1185">Reference proteome</keyword>
<dbReference type="EMBL" id="MU859364">
    <property type="protein sequence ID" value="KAK3947369.1"/>
    <property type="molecule type" value="Genomic_DNA"/>
</dbReference>
<evidence type="ECO:0000313" key="3">
    <source>
        <dbReference type="Proteomes" id="UP001303222"/>
    </source>
</evidence>
<reference evidence="2" key="2">
    <citation type="submission" date="2023-06" db="EMBL/GenBank/DDBJ databases">
        <authorList>
            <consortium name="Lawrence Berkeley National Laboratory"/>
            <person name="Mondo S.J."/>
            <person name="Hensen N."/>
            <person name="Bonometti L."/>
            <person name="Westerberg I."/>
            <person name="Brannstrom I.O."/>
            <person name="Guillou S."/>
            <person name="Cros-Aarteil S."/>
            <person name="Calhoun S."/>
            <person name="Haridas S."/>
            <person name="Kuo A."/>
            <person name="Pangilinan J."/>
            <person name="Riley R."/>
            <person name="Labutti K."/>
            <person name="Andreopoulos B."/>
            <person name="Lipzen A."/>
            <person name="Chen C."/>
            <person name="Yanf M."/>
            <person name="Daum C."/>
            <person name="Ng V."/>
            <person name="Clum A."/>
            <person name="Steindorff A."/>
            <person name="Ohm R."/>
            <person name="Martin F."/>
            <person name="Silar P."/>
            <person name="Natvig D."/>
            <person name="Lalanne C."/>
            <person name="Gautier V."/>
            <person name="Ament-Velasquez S.L."/>
            <person name="Kruys A."/>
            <person name="Hutchinson M.I."/>
            <person name="Powell A.J."/>
            <person name="Barry K."/>
            <person name="Miller A.N."/>
            <person name="Grigoriev I.V."/>
            <person name="Debuchy R."/>
            <person name="Gladieux P."/>
            <person name="Thoren M.H."/>
            <person name="Johannesson H."/>
        </authorList>
    </citation>
    <scope>NUCLEOTIDE SEQUENCE</scope>
    <source>
        <strain evidence="2">CBS 626.80</strain>
    </source>
</reference>
<reference evidence="2" key="1">
    <citation type="journal article" date="2023" name="Mol. Phylogenet. Evol.">
        <title>Genome-scale phylogeny and comparative genomics of the fungal order Sordariales.</title>
        <authorList>
            <person name="Hensen N."/>
            <person name="Bonometti L."/>
            <person name="Westerberg I."/>
            <person name="Brannstrom I.O."/>
            <person name="Guillou S."/>
            <person name="Cros-Aarteil S."/>
            <person name="Calhoun S."/>
            <person name="Haridas S."/>
            <person name="Kuo A."/>
            <person name="Mondo S."/>
            <person name="Pangilinan J."/>
            <person name="Riley R."/>
            <person name="LaButti K."/>
            <person name="Andreopoulos B."/>
            <person name="Lipzen A."/>
            <person name="Chen C."/>
            <person name="Yan M."/>
            <person name="Daum C."/>
            <person name="Ng V."/>
            <person name="Clum A."/>
            <person name="Steindorff A."/>
            <person name="Ohm R.A."/>
            <person name="Martin F."/>
            <person name="Silar P."/>
            <person name="Natvig D.O."/>
            <person name="Lalanne C."/>
            <person name="Gautier V."/>
            <person name="Ament-Velasquez S.L."/>
            <person name="Kruys A."/>
            <person name="Hutchinson M.I."/>
            <person name="Powell A.J."/>
            <person name="Barry K."/>
            <person name="Miller A.N."/>
            <person name="Grigoriev I.V."/>
            <person name="Debuchy R."/>
            <person name="Gladieux P."/>
            <person name="Hiltunen Thoren M."/>
            <person name="Johannesson H."/>
        </authorList>
    </citation>
    <scope>NUCLEOTIDE SEQUENCE</scope>
    <source>
        <strain evidence="2">CBS 626.80</strain>
    </source>
</reference>
<feature type="compositionally biased region" description="Polar residues" evidence="1">
    <location>
        <begin position="1"/>
        <end position="10"/>
    </location>
</feature>
<organism evidence="2 3">
    <name type="scientific">Pseudoneurospora amorphoporcata</name>
    <dbReference type="NCBI Taxonomy" id="241081"/>
    <lineage>
        <taxon>Eukaryota</taxon>
        <taxon>Fungi</taxon>
        <taxon>Dikarya</taxon>
        <taxon>Ascomycota</taxon>
        <taxon>Pezizomycotina</taxon>
        <taxon>Sordariomycetes</taxon>
        <taxon>Sordariomycetidae</taxon>
        <taxon>Sordariales</taxon>
        <taxon>Sordariaceae</taxon>
        <taxon>Pseudoneurospora</taxon>
    </lineage>
</organism>
<feature type="compositionally biased region" description="Polar residues" evidence="1">
    <location>
        <begin position="22"/>
        <end position="34"/>
    </location>
</feature>
<name>A0AAN6NLL7_9PEZI</name>